<reference evidence="4" key="1">
    <citation type="journal article" date="2023" name="Commun. Biol.">
        <title>Genome analysis of Parmales, the sister group of diatoms, reveals the evolutionary specialization of diatoms from phago-mixotrophs to photoautotrophs.</title>
        <authorList>
            <person name="Ban H."/>
            <person name="Sato S."/>
            <person name="Yoshikawa S."/>
            <person name="Yamada K."/>
            <person name="Nakamura Y."/>
            <person name="Ichinomiya M."/>
            <person name="Sato N."/>
            <person name="Blanc-Mathieu R."/>
            <person name="Endo H."/>
            <person name="Kuwata A."/>
            <person name="Ogata H."/>
        </authorList>
    </citation>
    <scope>NUCLEOTIDE SEQUENCE [LARGE SCALE GENOMIC DNA]</scope>
</reference>
<dbReference type="EMBL" id="BLQM01000181">
    <property type="protein sequence ID" value="GMH73016.1"/>
    <property type="molecule type" value="Genomic_DNA"/>
</dbReference>
<dbReference type="InterPro" id="IPR036860">
    <property type="entry name" value="SH2_dom_sf"/>
</dbReference>
<proteinExistence type="predicted"/>
<evidence type="ECO:0000259" key="2">
    <source>
        <dbReference type="PROSITE" id="PS50001"/>
    </source>
</evidence>
<dbReference type="PROSITE" id="PS50001">
    <property type="entry name" value="SH2"/>
    <property type="match status" value="1"/>
</dbReference>
<dbReference type="Pfam" id="PF12234">
    <property type="entry name" value="Rav1p_C"/>
    <property type="match status" value="1"/>
</dbReference>
<dbReference type="Gene3D" id="3.30.505.10">
    <property type="entry name" value="SH2 domain"/>
    <property type="match status" value="1"/>
</dbReference>
<dbReference type="Pfam" id="PF00017">
    <property type="entry name" value="SH2"/>
    <property type="match status" value="1"/>
</dbReference>
<sequence>MSAVLGLYDHEDLRFSTVIQPDFTSNNESFTCNIPPDTVQCVKSDQGWEVTSSSTWKVGVGSLITHCNGKATVNPCKGGRIMCKRSSSSIDIIDDSILEASLHQGLIHEQRLDNMNIGVYNERWVLWDEKGCESFEGDWISGNKVEGIWEGGEFVGEKERGNDEEGWRPNIEQSKVKDVKLGEGFMKVKKIVEEEIINDNNTIDNMIDNIIDVRDKTLEVEVKIVKGLYEKEGKGEKRGGGFFNPLEGVKEKIGFSHTHLRPLKKLSHGACFYLKSTPQTSSKFLQSQSEPLTLNSIIQLRLYSWVTDLKMLKDIVEKACLKEYQLSRTVKEIAVFMIAIGKNKLLSSMAKTCGDITDQAVSKLITGYDFMSEKGKNVALRNASKLLSRRLYGLSAGVFFLGGKFKEGLGVVCERIDEEVGYLIARLIGKGRGWVREESKVRVGMYEGVGRGFWESYERVLGWEEEKEGTQNFRFEDFSSSSFLHSAADNILSKGEAVLSSLPRGIKTLHIVNAALRLDPPLVLKSLALQLGGDITALNKTIRRAARSIVTQTDAVSTQHLASFETDPDKNTEIGNLLTSLEICLWLARGNNLTLSPLTVQESIVGVRVGIFLLGWRERYDVVECCLKNLPDWLSLDIDEGGRSSLRTSFAVNAITSKDILKQKSEDETDDALGKGGGWQFLVEASREEAEEILISTVPGQFIIRPSKESPDTFSLSFLSAPGQVQHAIIRLEAEGFRCGSYGPYPKLQDVLEQISSLLPTPLDFTLPPLQISGELERSFTADGRGSMGMVFEQSSPNAALLRAIALKGRSSVYVQNTDTTPTPTPAPTPPPALNKTKSITINRSFFTTFSKSQAILDYIMVQKFSAQIFAIASCEVPECMFVDSGDFYTPGASDDEGVLGFHKWLDPIRNLLFLTREMALNQFAVSTTQIDEYCDPKNNVPTSVTEGVSVSSNGRVMEEGFLEDDDGEELSHGDGDNIVKKIINVKAVEFSPCRLASDPTIMLVVFSKLQAALYLSSDTGLSLVDSAADLDAIEGNRVIERVGEGTKLKVMQDDSFWPVATKKESRGGFEGELEKVNYRFVDPFEVECFNGGTGAFAPGYLGRDYYEGSNSPASTRGDRVEDELRERGGIPCLSLYEHCGGTDATKQFICGIEPPTPLGDSPYSRRINLHLYRNALFYLLQSPARYVAMVQVEFLDLKNLTPAGASASNNLVIYGVSRLRRQGSTAPLTNKSRTLDSCLTEATKIKRGNSSSNNNNNNEARSQVGWGSVASFRFPLPPGTKCDGTAFDKNREKIFRGPPTLLSMAVYEKRTLLGDHQLGVGELDLSNLTENESEDDWVPLIHEKNGGSSGSTSGFFVRLRVTLRFEIMHISLKENNGAGGGGDGWGNGVAT</sequence>
<dbReference type="GO" id="GO:0007035">
    <property type="term" value="P:vacuolar acidification"/>
    <property type="evidence" value="ECO:0007669"/>
    <property type="project" value="TreeGrafter"/>
</dbReference>
<accession>A0A9W7AL52</accession>
<comment type="caution">
    <text evidence="3">The sequence shown here is derived from an EMBL/GenBank/DDBJ whole genome shotgun (WGS) entry which is preliminary data.</text>
</comment>
<dbReference type="InterPro" id="IPR022033">
    <property type="entry name" value="Rav1p_C"/>
</dbReference>
<dbReference type="InterPro" id="IPR000980">
    <property type="entry name" value="SH2"/>
</dbReference>
<dbReference type="SMART" id="SM00252">
    <property type="entry name" value="SH2"/>
    <property type="match status" value="1"/>
</dbReference>
<dbReference type="PANTHER" id="PTHR13950:SF9">
    <property type="entry name" value="RABCONNECTIN-3A"/>
    <property type="match status" value="1"/>
</dbReference>
<gene>
    <name evidence="3" type="ORF">TL16_g06069</name>
</gene>
<name>A0A9W7AL52_9STRA</name>
<keyword evidence="1" id="KW-0727">SH2 domain</keyword>
<dbReference type="PANTHER" id="PTHR13950">
    <property type="entry name" value="RABCONNECTIN-RELATED"/>
    <property type="match status" value="1"/>
</dbReference>
<dbReference type="Proteomes" id="UP001162640">
    <property type="component" value="Unassembled WGS sequence"/>
</dbReference>
<feature type="domain" description="SH2" evidence="2">
    <location>
        <begin position="679"/>
        <end position="759"/>
    </location>
</feature>
<dbReference type="SUPFAM" id="SSF55550">
    <property type="entry name" value="SH2 domain"/>
    <property type="match status" value="1"/>
</dbReference>
<dbReference type="CDD" id="cd00173">
    <property type="entry name" value="SH2"/>
    <property type="match status" value="1"/>
</dbReference>
<dbReference type="GO" id="GO:0043291">
    <property type="term" value="C:RAVE complex"/>
    <property type="evidence" value="ECO:0007669"/>
    <property type="project" value="TreeGrafter"/>
</dbReference>
<protein>
    <recommendedName>
        <fullName evidence="2">SH2 domain-containing protein</fullName>
    </recommendedName>
</protein>
<evidence type="ECO:0000313" key="3">
    <source>
        <dbReference type="EMBL" id="GMH73016.1"/>
    </source>
</evidence>
<organism evidence="3 4">
    <name type="scientific">Triparma laevis f. inornata</name>
    <dbReference type="NCBI Taxonomy" id="1714386"/>
    <lineage>
        <taxon>Eukaryota</taxon>
        <taxon>Sar</taxon>
        <taxon>Stramenopiles</taxon>
        <taxon>Ochrophyta</taxon>
        <taxon>Bolidophyceae</taxon>
        <taxon>Parmales</taxon>
        <taxon>Triparmaceae</taxon>
        <taxon>Triparma</taxon>
    </lineage>
</organism>
<evidence type="ECO:0000313" key="4">
    <source>
        <dbReference type="Proteomes" id="UP001162640"/>
    </source>
</evidence>
<dbReference type="InterPro" id="IPR052208">
    <property type="entry name" value="DmX-like/RAVE_component"/>
</dbReference>
<evidence type="ECO:0000256" key="1">
    <source>
        <dbReference type="PROSITE-ProRule" id="PRU00191"/>
    </source>
</evidence>